<evidence type="ECO:0000256" key="5">
    <source>
        <dbReference type="ARBA" id="ARBA00022989"/>
    </source>
</evidence>
<evidence type="ECO:0000256" key="6">
    <source>
        <dbReference type="ARBA" id="ARBA00023136"/>
    </source>
</evidence>
<name>A0A7C1VR06_9GAMM</name>
<keyword evidence="5 8" id="KW-1133">Transmembrane helix</keyword>
<comment type="subcellular location">
    <subcellularLocation>
        <location evidence="1 7">Cell inner membrane</location>
        <topology evidence="1 7">Multi-pass membrane protein</topology>
    </subcellularLocation>
</comment>
<keyword evidence="7" id="KW-0813">Transport</keyword>
<dbReference type="InterPro" id="IPR004681">
    <property type="entry name" value="TRAP_DctM"/>
</dbReference>
<evidence type="ECO:0000259" key="9">
    <source>
        <dbReference type="Pfam" id="PF06808"/>
    </source>
</evidence>
<proteinExistence type="predicted"/>
<evidence type="ECO:0000256" key="3">
    <source>
        <dbReference type="ARBA" id="ARBA00022519"/>
    </source>
</evidence>
<gene>
    <name evidence="10" type="ORF">ENI26_09365</name>
</gene>
<dbReference type="InterPro" id="IPR010656">
    <property type="entry name" value="DctM"/>
</dbReference>
<dbReference type="PANTHER" id="PTHR33362">
    <property type="entry name" value="SIALIC ACID TRAP TRANSPORTER PERMEASE PROTEIN SIAT-RELATED"/>
    <property type="match status" value="1"/>
</dbReference>
<sequence length="145" mass="15964">GATSFGLVFVGMGGDDVILDIFTSLPGGKWTFLLVSMLMIFFLGFFLDFIEICFIVVPVIAPVAIHLGLDPLWFALLIALNLQTSFLTPPFGFSLFYLKASAPASLKLQSIYKGIIPFVGIQMIVLILVILFPSLSLWLPEFMAR</sequence>
<keyword evidence="6 8" id="KW-0472">Membrane</keyword>
<comment type="caution">
    <text evidence="10">The sequence shown here is derived from an EMBL/GenBank/DDBJ whole genome shotgun (WGS) entry which is preliminary data.</text>
</comment>
<keyword evidence="2" id="KW-1003">Cell membrane</keyword>
<evidence type="ECO:0000256" key="2">
    <source>
        <dbReference type="ARBA" id="ARBA00022475"/>
    </source>
</evidence>
<evidence type="ECO:0000256" key="8">
    <source>
        <dbReference type="SAM" id="Phobius"/>
    </source>
</evidence>
<feature type="domain" description="TRAP C4-dicarboxylate transport system permease DctM subunit" evidence="9">
    <location>
        <begin position="2"/>
        <end position="134"/>
    </location>
</feature>
<evidence type="ECO:0000256" key="7">
    <source>
        <dbReference type="RuleBase" id="RU369079"/>
    </source>
</evidence>
<feature type="non-terminal residue" evidence="10">
    <location>
        <position position="1"/>
    </location>
</feature>
<dbReference type="Pfam" id="PF06808">
    <property type="entry name" value="DctM"/>
    <property type="match status" value="1"/>
</dbReference>
<evidence type="ECO:0000256" key="4">
    <source>
        <dbReference type="ARBA" id="ARBA00022692"/>
    </source>
</evidence>
<dbReference type="AlphaFoldDB" id="A0A7C1VR06"/>
<comment type="function">
    <text evidence="7">Part of the tripartite ATP-independent periplasmic (TRAP) transport system.</text>
</comment>
<dbReference type="GO" id="GO:0022857">
    <property type="term" value="F:transmembrane transporter activity"/>
    <property type="evidence" value="ECO:0007669"/>
    <property type="project" value="UniProtKB-UniRule"/>
</dbReference>
<evidence type="ECO:0000256" key="1">
    <source>
        <dbReference type="ARBA" id="ARBA00004429"/>
    </source>
</evidence>
<accession>A0A7C1VR06</accession>
<dbReference type="GO" id="GO:0005886">
    <property type="term" value="C:plasma membrane"/>
    <property type="evidence" value="ECO:0007669"/>
    <property type="project" value="UniProtKB-SubCell"/>
</dbReference>
<keyword evidence="4 8" id="KW-0812">Transmembrane</keyword>
<dbReference type="PANTHER" id="PTHR33362:SF7">
    <property type="entry name" value="SLL1103 PROTEIN"/>
    <property type="match status" value="1"/>
</dbReference>
<evidence type="ECO:0000313" key="10">
    <source>
        <dbReference type="EMBL" id="HEC74562.1"/>
    </source>
</evidence>
<keyword evidence="3 7" id="KW-0997">Cell inner membrane</keyword>
<reference evidence="10" key="1">
    <citation type="journal article" date="2020" name="mSystems">
        <title>Genome- and Community-Level Interaction Insights into Carbon Utilization and Element Cycling Functions of Hydrothermarchaeota in Hydrothermal Sediment.</title>
        <authorList>
            <person name="Zhou Z."/>
            <person name="Liu Y."/>
            <person name="Xu W."/>
            <person name="Pan J."/>
            <person name="Luo Z.H."/>
            <person name="Li M."/>
        </authorList>
    </citation>
    <scope>NUCLEOTIDE SEQUENCE [LARGE SCALE GENOMIC DNA]</scope>
    <source>
        <strain evidence="10">HyVt-380</strain>
    </source>
</reference>
<feature type="transmembrane region" description="Helical" evidence="8">
    <location>
        <begin position="72"/>
        <end position="98"/>
    </location>
</feature>
<protein>
    <submittedName>
        <fullName evidence="10">TRAP transporter large permease subunit</fullName>
    </submittedName>
</protein>
<organism evidence="10">
    <name type="scientific">Methylophaga aminisulfidivorans</name>
    <dbReference type="NCBI Taxonomy" id="230105"/>
    <lineage>
        <taxon>Bacteria</taxon>
        <taxon>Pseudomonadati</taxon>
        <taxon>Pseudomonadota</taxon>
        <taxon>Gammaproteobacteria</taxon>
        <taxon>Thiotrichales</taxon>
        <taxon>Piscirickettsiaceae</taxon>
        <taxon>Methylophaga</taxon>
    </lineage>
</organism>
<feature type="transmembrane region" description="Helical" evidence="8">
    <location>
        <begin position="118"/>
        <end position="139"/>
    </location>
</feature>
<dbReference type="Proteomes" id="UP000886384">
    <property type="component" value="Unassembled WGS sequence"/>
</dbReference>
<feature type="transmembrane region" description="Helical" evidence="8">
    <location>
        <begin position="32"/>
        <end position="60"/>
    </location>
</feature>
<dbReference type="EMBL" id="DRHY01000200">
    <property type="protein sequence ID" value="HEC74562.1"/>
    <property type="molecule type" value="Genomic_DNA"/>
</dbReference>